<organism evidence="2 3">
    <name type="scientific">Jannaschia ovalis</name>
    <dbReference type="NCBI Taxonomy" id="3038773"/>
    <lineage>
        <taxon>Bacteria</taxon>
        <taxon>Pseudomonadati</taxon>
        <taxon>Pseudomonadota</taxon>
        <taxon>Alphaproteobacteria</taxon>
        <taxon>Rhodobacterales</taxon>
        <taxon>Roseobacteraceae</taxon>
        <taxon>Jannaschia</taxon>
    </lineage>
</organism>
<protein>
    <submittedName>
        <fullName evidence="2">MBL fold metallo-hydrolase</fullName>
    </submittedName>
</protein>
<proteinExistence type="predicted"/>
<dbReference type="InterPro" id="IPR001279">
    <property type="entry name" value="Metallo-B-lactamas"/>
</dbReference>
<dbReference type="CDD" id="cd16278">
    <property type="entry name" value="metallo-hydrolase-like_MBL-fold"/>
    <property type="match status" value="1"/>
</dbReference>
<dbReference type="SUPFAM" id="SSF56281">
    <property type="entry name" value="Metallo-hydrolase/oxidoreductase"/>
    <property type="match status" value="1"/>
</dbReference>
<sequence length="294" mass="30828">MGETYPAPGPDGSGLRAVLAPNPSPMTQAGTNSWILGQRDVAVIDPGPADPAHLAALLRAVDDRPLTAILVTHSHLDHSPAARPLAEATGAPVLAFGPSEAGRTPAMAALRGVAGGEGVDPDFRPDRALSDGEEIAGAGWSLRAHWTPGHMANHMAFEWIEAETVFTGDTVMGWASTLISPPDGDLGQFMESLDRLAGLGARRFLPGHGAAVDDPAARCRDLRRHREARSRALLAAMDRPVTIPALVARVYADTPPALHPAAARNVLAHLIELARSGHVAATPGLAPDATWRRL</sequence>
<evidence type="ECO:0000313" key="2">
    <source>
        <dbReference type="EMBL" id="WGH78298.1"/>
    </source>
</evidence>
<accession>A0ABY8LDN4</accession>
<dbReference type="Gene3D" id="3.60.15.10">
    <property type="entry name" value="Ribonuclease Z/Hydroxyacylglutathione hydrolase-like"/>
    <property type="match status" value="1"/>
</dbReference>
<dbReference type="SMART" id="SM00849">
    <property type="entry name" value="Lactamase_B"/>
    <property type="match status" value="1"/>
</dbReference>
<evidence type="ECO:0000259" key="1">
    <source>
        <dbReference type="SMART" id="SM00849"/>
    </source>
</evidence>
<dbReference type="Pfam" id="PF17778">
    <property type="entry name" value="WHD_BLACT"/>
    <property type="match status" value="1"/>
</dbReference>
<feature type="domain" description="Metallo-beta-lactamase" evidence="1">
    <location>
        <begin position="30"/>
        <end position="208"/>
    </location>
</feature>
<evidence type="ECO:0000313" key="3">
    <source>
        <dbReference type="Proteomes" id="UP001243420"/>
    </source>
</evidence>
<dbReference type="PANTHER" id="PTHR23131:SF0">
    <property type="entry name" value="ENDORIBONUCLEASE LACTB2"/>
    <property type="match status" value="1"/>
</dbReference>
<dbReference type="InterPro" id="IPR036388">
    <property type="entry name" value="WH-like_DNA-bd_sf"/>
</dbReference>
<reference evidence="2 3" key="1">
    <citation type="submission" date="2023-04" db="EMBL/GenBank/DDBJ databases">
        <title>Jannaschia ovalis sp. nov., a marine bacterium isolated from sea tidal flat.</title>
        <authorList>
            <person name="Kwon D.Y."/>
            <person name="Kim J.-J."/>
        </authorList>
    </citation>
    <scope>NUCLEOTIDE SEQUENCE [LARGE SCALE GENOMIC DNA]</scope>
    <source>
        <strain evidence="2 3">GRR-S6-38</strain>
    </source>
</reference>
<name>A0ABY8LDN4_9RHOB</name>
<keyword evidence="3" id="KW-1185">Reference proteome</keyword>
<dbReference type="Gene3D" id="1.10.10.10">
    <property type="entry name" value="Winged helix-like DNA-binding domain superfamily/Winged helix DNA-binding domain"/>
    <property type="match status" value="1"/>
</dbReference>
<dbReference type="RefSeq" id="WP_279965049.1">
    <property type="nucleotide sequence ID" value="NZ_CP122537.1"/>
</dbReference>
<dbReference type="Pfam" id="PF00753">
    <property type="entry name" value="Lactamase_B"/>
    <property type="match status" value="1"/>
</dbReference>
<dbReference type="InterPro" id="IPR036866">
    <property type="entry name" value="RibonucZ/Hydroxyglut_hydro"/>
</dbReference>
<dbReference type="InterPro" id="IPR050662">
    <property type="entry name" value="Sec-metab_biosynth-thioest"/>
</dbReference>
<dbReference type="EMBL" id="CP122537">
    <property type="protein sequence ID" value="WGH78298.1"/>
    <property type="molecule type" value="Genomic_DNA"/>
</dbReference>
<gene>
    <name evidence="2" type="ORF">P8627_14910</name>
</gene>
<dbReference type="PANTHER" id="PTHR23131">
    <property type="entry name" value="ENDORIBONUCLEASE LACTB2"/>
    <property type="match status" value="1"/>
</dbReference>
<dbReference type="Proteomes" id="UP001243420">
    <property type="component" value="Chromosome"/>
</dbReference>
<dbReference type="InterPro" id="IPR041516">
    <property type="entry name" value="LACTB2_WH"/>
</dbReference>